<feature type="domain" description="RING-type" evidence="3">
    <location>
        <begin position="43"/>
        <end position="84"/>
    </location>
</feature>
<dbReference type="SUPFAM" id="SSF57850">
    <property type="entry name" value="RING/U-box"/>
    <property type="match status" value="1"/>
</dbReference>
<evidence type="ECO:0000313" key="4">
    <source>
        <dbReference type="EMBL" id="KAK1678700.1"/>
    </source>
</evidence>
<dbReference type="Proteomes" id="UP001231189">
    <property type="component" value="Unassembled WGS sequence"/>
</dbReference>
<gene>
    <name evidence="4" type="ORF">QYE76_039548</name>
</gene>
<dbReference type="EMBL" id="JAUUTY010000002">
    <property type="protein sequence ID" value="KAK1678700.1"/>
    <property type="molecule type" value="Genomic_DNA"/>
</dbReference>
<feature type="transmembrane region" description="Helical" evidence="2">
    <location>
        <begin position="179"/>
        <end position="199"/>
    </location>
</feature>
<protein>
    <recommendedName>
        <fullName evidence="3">RING-type domain-containing protein</fullName>
    </recommendedName>
</protein>
<sequence length="223" mass="24588">MKSPNANLHLEDAYGVGSSSKDHHVVRIEVGDVAGAAEALGCCAACREPLEWFSVGLCGHRAVCPKCMVRIRYVDGNKNCCVCRAHCPTVLVTRADAARRAATTAGSVFREYWYHAKTAAYFDNEQQYQAAREACKKKLSPYYHPLHVFVTIFAASIIIGAVIGSGFAEETKHMSLKVLAYALSISVALSVVGFIWFSFKCNRDPLEDNDEEEFQVARVAKPY</sequence>
<dbReference type="GO" id="GO:0043022">
    <property type="term" value="F:ribosome binding"/>
    <property type="evidence" value="ECO:0007669"/>
    <property type="project" value="TreeGrafter"/>
</dbReference>
<feature type="transmembrane region" description="Helical" evidence="2">
    <location>
        <begin position="146"/>
        <end position="167"/>
    </location>
</feature>
<evidence type="ECO:0000313" key="5">
    <source>
        <dbReference type="Proteomes" id="UP001231189"/>
    </source>
</evidence>
<keyword evidence="1" id="KW-0479">Metal-binding</keyword>
<keyword evidence="5" id="KW-1185">Reference proteome</keyword>
<keyword evidence="1" id="KW-0862">Zinc</keyword>
<accession>A0AAD8TA34</accession>
<dbReference type="PROSITE" id="PS50089">
    <property type="entry name" value="ZF_RING_2"/>
    <property type="match status" value="1"/>
</dbReference>
<comment type="caution">
    <text evidence="4">The sequence shown here is derived from an EMBL/GenBank/DDBJ whole genome shotgun (WGS) entry which is preliminary data.</text>
</comment>
<dbReference type="InterPro" id="IPR001841">
    <property type="entry name" value="Znf_RING"/>
</dbReference>
<dbReference type="GO" id="GO:0008270">
    <property type="term" value="F:zinc ion binding"/>
    <property type="evidence" value="ECO:0007669"/>
    <property type="project" value="UniProtKB-KW"/>
</dbReference>
<keyword evidence="2" id="KW-1133">Transmembrane helix</keyword>
<dbReference type="PANTHER" id="PTHR22938">
    <property type="entry name" value="ZINC FINGER PROTEIN 598"/>
    <property type="match status" value="1"/>
</dbReference>
<evidence type="ECO:0000256" key="1">
    <source>
        <dbReference type="PROSITE-ProRule" id="PRU00175"/>
    </source>
</evidence>
<dbReference type="PANTHER" id="PTHR22938:SF15">
    <property type="entry name" value="OS01G0568000 PROTEIN"/>
    <property type="match status" value="1"/>
</dbReference>
<proteinExistence type="predicted"/>
<reference evidence="4" key="1">
    <citation type="submission" date="2023-07" db="EMBL/GenBank/DDBJ databases">
        <title>A chromosome-level genome assembly of Lolium multiflorum.</title>
        <authorList>
            <person name="Chen Y."/>
            <person name="Copetti D."/>
            <person name="Kolliker R."/>
            <person name="Studer B."/>
        </authorList>
    </citation>
    <scope>NUCLEOTIDE SEQUENCE</scope>
    <source>
        <strain evidence="4">02402/16</strain>
        <tissue evidence="4">Leaf</tissue>
    </source>
</reference>
<dbReference type="Pfam" id="PF25447">
    <property type="entry name" value="RING_ZNF598"/>
    <property type="match status" value="1"/>
</dbReference>
<name>A0AAD8TA34_LOLMU</name>
<evidence type="ECO:0000259" key="3">
    <source>
        <dbReference type="PROSITE" id="PS50089"/>
    </source>
</evidence>
<keyword evidence="2" id="KW-0812">Transmembrane</keyword>
<dbReference type="GO" id="GO:0061630">
    <property type="term" value="F:ubiquitin protein ligase activity"/>
    <property type="evidence" value="ECO:0007669"/>
    <property type="project" value="InterPro"/>
</dbReference>
<dbReference type="AlphaFoldDB" id="A0AAD8TA34"/>
<organism evidence="4 5">
    <name type="scientific">Lolium multiflorum</name>
    <name type="common">Italian ryegrass</name>
    <name type="synonym">Lolium perenne subsp. multiflorum</name>
    <dbReference type="NCBI Taxonomy" id="4521"/>
    <lineage>
        <taxon>Eukaryota</taxon>
        <taxon>Viridiplantae</taxon>
        <taxon>Streptophyta</taxon>
        <taxon>Embryophyta</taxon>
        <taxon>Tracheophyta</taxon>
        <taxon>Spermatophyta</taxon>
        <taxon>Magnoliopsida</taxon>
        <taxon>Liliopsida</taxon>
        <taxon>Poales</taxon>
        <taxon>Poaceae</taxon>
        <taxon>BOP clade</taxon>
        <taxon>Pooideae</taxon>
        <taxon>Poodae</taxon>
        <taxon>Poeae</taxon>
        <taxon>Poeae Chloroplast Group 2 (Poeae type)</taxon>
        <taxon>Loliodinae</taxon>
        <taxon>Loliinae</taxon>
        <taxon>Lolium</taxon>
    </lineage>
</organism>
<dbReference type="InterPro" id="IPR044288">
    <property type="entry name" value="ZNF598/HEL2"/>
</dbReference>
<keyword evidence="2" id="KW-0472">Membrane</keyword>
<keyword evidence="1" id="KW-0863">Zinc-finger</keyword>
<dbReference type="GO" id="GO:0016567">
    <property type="term" value="P:protein ubiquitination"/>
    <property type="evidence" value="ECO:0007669"/>
    <property type="project" value="TreeGrafter"/>
</dbReference>
<evidence type="ECO:0000256" key="2">
    <source>
        <dbReference type="SAM" id="Phobius"/>
    </source>
</evidence>
<dbReference type="GO" id="GO:0072344">
    <property type="term" value="P:rescue of stalled ribosome"/>
    <property type="evidence" value="ECO:0007669"/>
    <property type="project" value="InterPro"/>
</dbReference>